<evidence type="ECO:0000313" key="4">
    <source>
        <dbReference type="Proteomes" id="UP001597343"/>
    </source>
</evidence>
<dbReference type="NCBIfam" id="TIGR00730">
    <property type="entry name" value="Rossman fold protein, TIGR00730 family"/>
    <property type="match status" value="1"/>
</dbReference>
<keyword evidence="2" id="KW-0378">Hydrolase</keyword>
<sequence length="193" mass="21186">MKRICVYSGSNPGSKASYVEAAINLGKAMVANGSELVYGGGSLGLMGRVANAVMEHDGKAIGVMPRGLFRGELVHQNLTELHEVETMHERKALMADLADGFIALPGGVGTFEELFEAICWAQIGLHQKPIGLLNVEGFFDPLMKMMEHSAKEGFMRASSLELYIVEEDPQVLLERMNSYTAPVQQLKWTELEK</sequence>
<evidence type="ECO:0000313" key="3">
    <source>
        <dbReference type="EMBL" id="MFD2168525.1"/>
    </source>
</evidence>
<proteinExistence type="inferred from homology"/>
<gene>
    <name evidence="3" type="ORF">ACFSOY_00650</name>
</gene>
<dbReference type="PANTHER" id="PTHR31223">
    <property type="entry name" value="LOG FAMILY PROTEIN YJL055W"/>
    <property type="match status" value="1"/>
</dbReference>
<keyword evidence="2" id="KW-0203">Cytokinin biosynthesis</keyword>
<reference evidence="4" key="1">
    <citation type="journal article" date="2019" name="Int. J. Syst. Evol. Microbiol.">
        <title>The Global Catalogue of Microorganisms (GCM) 10K type strain sequencing project: providing services to taxonomists for standard genome sequencing and annotation.</title>
        <authorList>
            <consortium name="The Broad Institute Genomics Platform"/>
            <consortium name="The Broad Institute Genome Sequencing Center for Infectious Disease"/>
            <person name="Wu L."/>
            <person name="Ma J."/>
        </authorList>
    </citation>
    <scope>NUCLEOTIDE SEQUENCE [LARGE SCALE GENOMIC DNA]</scope>
    <source>
        <strain evidence="4">CGMCC 1.13574</strain>
    </source>
</reference>
<organism evidence="3 4">
    <name type="scientific">Tumebacillus lipolyticus</name>
    <dbReference type="NCBI Taxonomy" id="1280370"/>
    <lineage>
        <taxon>Bacteria</taxon>
        <taxon>Bacillati</taxon>
        <taxon>Bacillota</taxon>
        <taxon>Bacilli</taxon>
        <taxon>Bacillales</taxon>
        <taxon>Alicyclobacillaceae</taxon>
        <taxon>Tumebacillus</taxon>
    </lineage>
</organism>
<dbReference type="RefSeq" id="WP_386043315.1">
    <property type="nucleotide sequence ID" value="NZ_JBHUIO010000002.1"/>
</dbReference>
<comment type="similarity">
    <text evidence="1 2">Belongs to the LOG family.</text>
</comment>
<dbReference type="InterPro" id="IPR031100">
    <property type="entry name" value="LOG_fam"/>
</dbReference>
<dbReference type="Pfam" id="PF03641">
    <property type="entry name" value="Lysine_decarbox"/>
    <property type="match status" value="1"/>
</dbReference>
<protein>
    <recommendedName>
        <fullName evidence="2">Cytokinin riboside 5'-monophosphate phosphoribohydrolase</fullName>
        <ecNumber evidence="2">3.2.2.n1</ecNumber>
    </recommendedName>
</protein>
<comment type="caution">
    <text evidence="3">The sequence shown here is derived from an EMBL/GenBank/DDBJ whole genome shotgun (WGS) entry which is preliminary data.</text>
</comment>
<keyword evidence="4" id="KW-1185">Reference proteome</keyword>
<dbReference type="EMBL" id="JBHUIO010000002">
    <property type="protein sequence ID" value="MFD2168525.1"/>
    <property type="molecule type" value="Genomic_DNA"/>
</dbReference>
<dbReference type="Gene3D" id="3.40.50.450">
    <property type="match status" value="1"/>
</dbReference>
<evidence type="ECO:0000256" key="1">
    <source>
        <dbReference type="ARBA" id="ARBA00006763"/>
    </source>
</evidence>
<name>A0ABW4ZSE8_9BACL</name>
<dbReference type="PANTHER" id="PTHR31223:SF70">
    <property type="entry name" value="LOG FAMILY PROTEIN YJL055W"/>
    <property type="match status" value="1"/>
</dbReference>
<dbReference type="SUPFAM" id="SSF102405">
    <property type="entry name" value="MCP/YpsA-like"/>
    <property type="match status" value="1"/>
</dbReference>
<dbReference type="Proteomes" id="UP001597343">
    <property type="component" value="Unassembled WGS sequence"/>
</dbReference>
<evidence type="ECO:0000256" key="2">
    <source>
        <dbReference type="RuleBase" id="RU363015"/>
    </source>
</evidence>
<dbReference type="EC" id="3.2.2.n1" evidence="2"/>
<accession>A0ABW4ZSE8</accession>
<dbReference type="InterPro" id="IPR005269">
    <property type="entry name" value="LOG"/>
</dbReference>